<comment type="caution">
    <text evidence="2">The sequence shown here is derived from an EMBL/GenBank/DDBJ whole genome shotgun (WGS) entry which is preliminary data.</text>
</comment>
<dbReference type="PATRIC" id="fig|363754.4.peg.4020"/>
<accession>N6U756</accession>
<dbReference type="STRING" id="363754.RHSP_31931"/>
<evidence type="ECO:0000256" key="1">
    <source>
        <dbReference type="SAM" id="MobiDB-lite"/>
    </source>
</evidence>
<proteinExistence type="predicted"/>
<evidence type="ECO:0000313" key="2">
    <source>
        <dbReference type="EMBL" id="ENN86063.1"/>
    </source>
</evidence>
<keyword evidence="3" id="KW-1185">Reference proteome</keyword>
<protein>
    <submittedName>
        <fullName evidence="2">Uncharacterized protein</fullName>
    </submittedName>
</protein>
<name>N6U756_9HYPH</name>
<dbReference type="Proteomes" id="UP000012429">
    <property type="component" value="Unassembled WGS sequence"/>
</dbReference>
<sequence>MGPDVAVLDHSDTDRFVFTCDSTFEVNNMPDENMNTDAVEGGASGGSSLEELRAQFAEFLPKLDGLLQIAAAMKSALGEGEVAGSGEGSENEAEDAEGAAAAAAAGAEREENAAEKAETEDDKDKEGEGRAMDEAALARAVSTRIAARDKIAGRLAKHVGTFDSSAMDAQEVAEYGVRKLGIKNVQKGHEMTALDVYLSAVKAPSERPASVATGMDSAGGNWLNKQRAALAH</sequence>
<gene>
    <name evidence="2" type="ORF">RHSP_31931</name>
</gene>
<feature type="region of interest" description="Disordered" evidence="1">
    <location>
        <begin position="80"/>
        <end position="130"/>
    </location>
</feature>
<organism evidence="2 3">
    <name type="scientific">Rhizobium freirei PRF 81</name>
    <dbReference type="NCBI Taxonomy" id="363754"/>
    <lineage>
        <taxon>Bacteria</taxon>
        <taxon>Pseudomonadati</taxon>
        <taxon>Pseudomonadota</taxon>
        <taxon>Alphaproteobacteria</taxon>
        <taxon>Hyphomicrobiales</taxon>
        <taxon>Rhizobiaceae</taxon>
        <taxon>Rhizobium/Agrobacterium group</taxon>
        <taxon>Rhizobium</taxon>
    </lineage>
</organism>
<dbReference type="AlphaFoldDB" id="N6U756"/>
<dbReference type="EMBL" id="AQHN01000072">
    <property type="protein sequence ID" value="ENN86063.1"/>
    <property type="molecule type" value="Genomic_DNA"/>
</dbReference>
<evidence type="ECO:0000313" key="3">
    <source>
        <dbReference type="Proteomes" id="UP000012429"/>
    </source>
</evidence>
<reference evidence="2 3" key="1">
    <citation type="journal article" date="2012" name="BMC Genomics">
        <title>Genomic basis of broad host range and environmental adaptability of Rhizobium tropici CIAT 899 and Rhizobium sp. PRF 81 which are used in inoculants for common bean (Phaseolus vulgaris L.).</title>
        <authorList>
            <person name="Ormeno-Orrillo E."/>
            <person name="Menna P."/>
            <person name="Almeida L.G."/>
            <person name="Ollero F.J."/>
            <person name="Nicolas M.F."/>
            <person name="Pains Rodrigues E."/>
            <person name="Shigueyoshi Nakatani A."/>
            <person name="Silva Batista J.S."/>
            <person name="Oliveira Chueire L.M."/>
            <person name="Souza R.C."/>
            <person name="Ribeiro Vasconcelos A.T."/>
            <person name="Megias M."/>
            <person name="Hungria M."/>
            <person name="Martinez-Romero E."/>
        </authorList>
    </citation>
    <scope>NUCLEOTIDE SEQUENCE [LARGE SCALE GENOMIC DNA]</scope>
    <source>
        <strain evidence="2 3">PRF 81</strain>
    </source>
</reference>
<feature type="compositionally biased region" description="Basic and acidic residues" evidence="1">
    <location>
        <begin position="107"/>
        <end position="130"/>
    </location>
</feature>